<organism evidence="2 3">
    <name type="scientific">Kitasatospora aureofaciens</name>
    <name type="common">Streptomyces aureofaciens</name>
    <dbReference type="NCBI Taxonomy" id="1894"/>
    <lineage>
        <taxon>Bacteria</taxon>
        <taxon>Bacillati</taxon>
        <taxon>Actinomycetota</taxon>
        <taxon>Actinomycetes</taxon>
        <taxon>Kitasatosporales</taxon>
        <taxon>Streptomycetaceae</taxon>
        <taxon>Kitasatospora</taxon>
    </lineage>
</organism>
<feature type="compositionally biased region" description="Basic and acidic residues" evidence="1">
    <location>
        <begin position="53"/>
        <end position="66"/>
    </location>
</feature>
<gene>
    <name evidence="2" type="ORF">GCM10010502_62020</name>
</gene>
<sequence>MTEFLLSAGSECAGSLAATALVALSIQAVKAFRRKAASGMNTPGTDPIGPPAHPEHSCSSDKDHAE</sequence>
<name>A0A8H9HXM4_KITAU</name>
<proteinExistence type="predicted"/>
<dbReference type="AlphaFoldDB" id="A0A8H9HXM4"/>
<reference evidence="2 3" key="1">
    <citation type="journal article" date="2014" name="Int. J. Syst. Evol. Microbiol.">
        <title>Complete genome sequence of Corynebacterium casei LMG S-19264T (=DSM 44701T), isolated from a smear-ripened cheese.</title>
        <authorList>
            <consortium name="US DOE Joint Genome Institute (JGI-PGF)"/>
            <person name="Walter F."/>
            <person name="Albersmeier A."/>
            <person name="Kalinowski J."/>
            <person name="Ruckert C."/>
        </authorList>
    </citation>
    <scope>NUCLEOTIDE SEQUENCE [LARGE SCALE GENOMIC DNA]</scope>
    <source>
        <strain evidence="2 3">JCM 4434</strain>
    </source>
</reference>
<protein>
    <submittedName>
        <fullName evidence="2">Uncharacterized protein</fullName>
    </submittedName>
</protein>
<dbReference type="Proteomes" id="UP000610124">
    <property type="component" value="Unassembled WGS sequence"/>
</dbReference>
<comment type="caution">
    <text evidence="2">The sequence shown here is derived from an EMBL/GenBank/DDBJ whole genome shotgun (WGS) entry which is preliminary data.</text>
</comment>
<accession>A0A8H9HXM4</accession>
<feature type="region of interest" description="Disordered" evidence="1">
    <location>
        <begin position="36"/>
        <end position="66"/>
    </location>
</feature>
<evidence type="ECO:0000313" key="2">
    <source>
        <dbReference type="EMBL" id="GGU99206.1"/>
    </source>
</evidence>
<dbReference type="EMBL" id="BMUB01000022">
    <property type="protein sequence ID" value="GGU99206.1"/>
    <property type="molecule type" value="Genomic_DNA"/>
</dbReference>
<evidence type="ECO:0000256" key="1">
    <source>
        <dbReference type="SAM" id="MobiDB-lite"/>
    </source>
</evidence>
<evidence type="ECO:0000313" key="3">
    <source>
        <dbReference type="Proteomes" id="UP000610124"/>
    </source>
</evidence>